<dbReference type="Gene3D" id="3.30.930.10">
    <property type="entry name" value="Bira Bifunctional Protein, Domain 2"/>
    <property type="match status" value="1"/>
</dbReference>
<evidence type="ECO:0000256" key="9">
    <source>
        <dbReference type="PIRSR" id="PIRSR001549-1"/>
    </source>
</evidence>
<feature type="binding site" evidence="9">
    <location>
        <position position="125"/>
    </location>
    <ligand>
        <name>L-histidine</name>
        <dbReference type="ChEBI" id="CHEBI:57595"/>
    </ligand>
</feature>
<dbReference type="GO" id="GO:0016740">
    <property type="term" value="F:transferase activity"/>
    <property type="evidence" value="ECO:0007669"/>
    <property type="project" value="UniProtKB-ARBA"/>
</dbReference>
<proteinExistence type="inferred from homology"/>
<dbReference type="InterPro" id="IPR045864">
    <property type="entry name" value="aa-tRNA-synth_II/BPL/LPL"/>
</dbReference>
<dbReference type="RefSeq" id="WP_013406743.1">
    <property type="nucleotide sequence ID" value="NC_014654.1"/>
</dbReference>
<dbReference type="GO" id="GO:0005737">
    <property type="term" value="C:cytoplasm"/>
    <property type="evidence" value="ECO:0007669"/>
    <property type="project" value="UniProtKB-SubCell"/>
</dbReference>
<name>E4RKN2_HALHG</name>
<reference evidence="11 12" key="1">
    <citation type="submission" date="2010-11" db="EMBL/GenBank/DDBJ databases">
        <title>Complete sequence of Halanaerobium sp. sapolanicus.</title>
        <authorList>
            <consortium name="US DOE Joint Genome Institute"/>
            <person name="Lucas S."/>
            <person name="Copeland A."/>
            <person name="Lapidus A."/>
            <person name="Cheng J.-F."/>
            <person name="Bruce D."/>
            <person name="Goodwin L."/>
            <person name="Pitluck S."/>
            <person name="Davenport K."/>
            <person name="Detter J.C."/>
            <person name="Han C."/>
            <person name="Tapia R."/>
            <person name="Land M."/>
            <person name="Hauser L."/>
            <person name="Jeffries C."/>
            <person name="Kyrpides N."/>
            <person name="Ivanova N."/>
            <person name="Mikhailova N."/>
            <person name="Begemann M.B."/>
            <person name="Mormile M.R."/>
            <person name="Wall J.D."/>
            <person name="Elias D.A."/>
            <person name="Woyke T."/>
        </authorList>
    </citation>
    <scope>NUCLEOTIDE SEQUENCE [LARGE SCALE GENOMIC DNA]</scope>
    <source>
        <strain evidence="12">sapolanicus</strain>
    </source>
</reference>
<accession>E4RKN2</accession>
<evidence type="ECO:0000256" key="5">
    <source>
        <dbReference type="ARBA" id="ARBA00020397"/>
    </source>
</evidence>
<keyword evidence="6 8" id="KW-0963">Cytoplasm</keyword>
<dbReference type="GO" id="GO:0004821">
    <property type="term" value="F:histidine-tRNA ligase activity"/>
    <property type="evidence" value="ECO:0007669"/>
    <property type="project" value="TreeGrafter"/>
</dbReference>
<keyword evidence="8" id="KW-0368">Histidine biosynthesis</keyword>
<dbReference type="UniPathway" id="UPA00031">
    <property type="reaction ID" value="UER00006"/>
</dbReference>
<comment type="miscellaneous">
    <text evidence="8">This function is generally fulfilled by the C-terminal part of HisG, which is missing in some bacteria such as this one.</text>
</comment>
<feature type="binding site" evidence="9">
    <location>
        <position position="121"/>
    </location>
    <ligand>
        <name>L-histidine</name>
        <dbReference type="ChEBI" id="CHEBI:57595"/>
    </ligand>
</feature>
<dbReference type="PROSITE" id="PS50862">
    <property type="entry name" value="AA_TRNA_LIGASE_II"/>
    <property type="match status" value="1"/>
</dbReference>
<dbReference type="HAMAP" id="MF_00125">
    <property type="entry name" value="HisZ"/>
    <property type="match status" value="1"/>
</dbReference>
<gene>
    <name evidence="8" type="primary">hisZ</name>
    <name evidence="11" type="ordered locus">Halsa_2271</name>
</gene>
<evidence type="ECO:0000256" key="8">
    <source>
        <dbReference type="HAMAP-Rule" id="MF_00125"/>
    </source>
</evidence>
<comment type="function">
    <text evidence="7 8">Required for the first step of histidine biosynthesis. May allow the feedback regulation of ATP phosphoribosyltransferase activity by histidine.</text>
</comment>
<dbReference type="InterPro" id="IPR041715">
    <property type="entry name" value="HisRS-like_core"/>
</dbReference>
<keyword evidence="8" id="KW-0028">Amino-acid biosynthesis</keyword>
<dbReference type="InterPro" id="IPR004516">
    <property type="entry name" value="HisRS/HisZ"/>
</dbReference>
<dbReference type="STRING" id="656519.Halsa_2271"/>
<keyword evidence="11" id="KW-0436">Ligase</keyword>
<reference evidence="11 12" key="2">
    <citation type="journal article" date="2011" name="J. Bacteriol.">
        <title>Complete Genome Sequence of the Haloalkaliphilic, Hydrogen Producing Halanaerobium hydrogenoformans.</title>
        <authorList>
            <person name="Brown S.D."/>
            <person name="Begemann M.B."/>
            <person name="Mormile M.R."/>
            <person name="Wall J.D."/>
            <person name="Han C.S."/>
            <person name="Goodwin L.A."/>
            <person name="Pitluck S."/>
            <person name="Land M.L."/>
            <person name="Hauser L.J."/>
            <person name="Elias D.A."/>
        </authorList>
    </citation>
    <scope>NUCLEOTIDE SEQUENCE [LARGE SCALE GENOMIC DNA]</scope>
    <source>
        <strain evidence="12">sapolanicus</strain>
    </source>
</reference>
<dbReference type="SUPFAM" id="SSF55681">
    <property type="entry name" value="Class II aaRS and biotin synthetases"/>
    <property type="match status" value="1"/>
</dbReference>
<dbReference type="PIRSF" id="PIRSF001549">
    <property type="entry name" value="His-tRNA_synth"/>
    <property type="match status" value="1"/>
</dbReference>
<comment type="subunit">
    <text evidence="4 8">Heteromultimer composed of HisG and HisZ subunits.</text>
</comment>
<dbReference type="HOGENOM" id="CLU_025113_0_0_9"/>
<feature type="binding site" evidence="9">
    <location>
        <begin position="271"/>
        <end position="272"/>
    </location>
    <ligand>
        <name>L-histidine</name>
        <dbReference type="ChEBI" id="CHEBI:57595"/>
    </ligand>
</feature>
<dbReference type="OrthoDB" id="9800814at2"/>
<evidence type="ECO:0000256" key="2">
    <source>
        <dbReference type="ARBA" id="ARBA00004667"/>
    </source>
</evidence>
<dbReference type="CDD" id="cd00773">
    <property type="entry name" value="HisRS-like_core"/>
    <property type="match status" value="1"/>
</dbReference>
<dbReference type="Proteomes" id="UP000007434">
    <property type="component" value="Chromosome"/>
</dbReference>
<organism evidence="11 12">
    <name type="scientific">Halanaerobium hydrogeniformans</name>
    <name type="common">Halanaerobium sp. (strain sapolanicus)</name>
    <dbReference type="NCBI Taxonomy" id="656519"/>
    <lineage>
        <taxon>Bacteria</taxon>
        <taxon>Bacillati</taxon>
        <taxon>Bacillota</taxon>
        <taxon>Clostridia</taxon>
        <taxon>Halanaerobiales</taxon>
        <taxon>Halanaerobiaceae</taxon>
        <taxon>Halanaerobium</taxon>
    </lineage>
</organism>
<dbReference type="PANTHER" id="PTHR43707">
    <property type="entry name" value="HISTIDYL-TRNA SYNTHETASE"/>
    <property type="match status" value="1"/>
</dbReference>
<dbReference type="Pfam" id="PF13393">
    <property type="entry name" value="tRNA-synt_His"/>
    <property type="match status" value="1"/>
</dbReference>
<evidence type="ECO:0000256" key="4">
    <source>
        <dbReference type="ARBA" id="ARBA00011496"/>
    </source>
</evidence>
<dbReference type="GO" id="GO:0000105">
    <property type="term" value="P:L-histidine biosynthetic process"/>
    <property type="evidence" value="ECO:0007669"/>
    <property type="project" value="UniProtKB-UniRule"/>
</dbReference>
<dbReference type="NCBIfam" id="TIGR00443">
    <property type="entry name" value="hisZ_biosyn_reg"/>
    <property type="match status" value="1"/>
</dbReference>
<evidence type="ECO:0000256" key="7">
    <source>
        <dbReference type="ARBA" id="ARBA00025246"/>
    </source>
</evidence>
<feature type="domain" description="Aminoacyl-transfer RNA synthetases class-II family profile" evidence="10">
    <location>
        <begin position="1"/>
        <end position="351"/>
    </location>
</feature>
<dbReference type="eggNOG" id="COG3705">
    <property type="taxonomic scope" value="Bacteria"/>
</dbReference>
<dbReference type="EMBL" id="CP002304">
    <property type="protein sequence ID" value="ADQ15679.1"/>
    <property type="molecule type" value="Genomic_DNA"/>
</dbReference>
<dbReference type="InterPro" id="IPR006195">
    <property type="entry name" value="aa-tRNA-synth_II"/>
</dbReference>
<dbReference type="InterPro" id="IPR004517">
    <property type="entry name" value="HisZ"/>
</dbReference>
<evidence type="ECO:0000313" key="12">
    <source>
        <dbReference type="Proteomes" id="UP000007434"/>
    </source>
</evidence>
<dbReference type="GO" id="GO:0006427">
    <property type="term" value="P:histidyl-tRNA aminoacylation"/>
    <property type="evidence" value="ECO:0007669"/>
    <property type="project" value="TreeGrafter"/>
</dbReference>
<dbReference type="KEGG" id="has:Halsa_2271"/>
<sequence>MNAFVEGVRDILPAELRRRKTIYEAIRNVFEANAYREVITPTLESIELYTGIEGLVEKNEMFKVVDDKGQILVLRPDLTMPIARLAASRFQDSPRPLKFSYLSSAYQSRNSQSLSLKEKTQAGVELIGCDALESDLEIIILLIKTMQAVMVEDPLIDIGHADLINEIFTDLKIADEHTVALRKLLAAKNKIGIKNYLKKVEISQEAQNVLLTLPTLFGEPKNVVAKLEAMPLSDETINVLETLEELFNRLEEFDLLKFITFDPMLISRHGYYTGIIFKGYAKGYSNLLASGGRYDNLTEKFGIEEAAVGFAVEIENLLDYLSRTENFIENEEKSFVVSYQEKADLKDAYDLAEALREINYTAELINNVEKSYLDFQQIEYHIDIREEQLNIYRNNGEQAEIKRDQKKLSDLVLKKIEEWE</sequence>
<dbReference type="AlphaFoldDB" id="E4RKN2"/>
<evidence type="ECO:0000256" key="1">
    <source>
        <dbReference type="ARBA" id="ARBA00004496"/>
    </source>
</evidence>
<dbReference type="GO" id="GO:0140096">
    <property type="term" value="F:catalytic activity, acting on a protein"/>
    <property type="evidence" value="ECO:0007669"/>
    <property type="project" value="UniProtKB-ARBA"/>
</dbReference>
<evidence type="ECO:0000259" key="10">
    <source>
        <dbReference type="PROSITE" id="PS50862"/>
    </source>
</evidence>
<comment type="pathway">
    <text evidence="2 8">Amino-acid biosynthesis; L-histidine biosynthesis; L-histidine from 5-phospho-alpha-D-ribose 1-diphosphate: step 1/9.</text>
</comment>
<dbReference type="PANTHER" id="PTHR43707:SF1">
    <property type="entry name" value="HISTIDINE--TRNA LIGASE, MITOCHONDRIAL-RELATED"/>
    <property type="match status" value="1"/>
</dbReference>
<protein>
    <recommendedName>
        <fullName evidence="5 8">ATP phosphoribosyltransferase regulatory subunit</fullName>
    </recommendedName>
</protein>
<comment type="subcellular location">
    <subcellularLocation>
        <location evidence="1 8">Cytoplasm</location>
    </subcellularLocation>
</comment>
<comment type="similarity">
    <text evidence="3 8">Belongs to the class-II aminoacyl-tRNA synthetase family. HisZ subfamily.</text>
</comment>
<evidence type="ECO:0000256" key="3">
    <source>
        <dbReference type="ARBA" id="ARBA00005539"/>
    </source>
</evidence>
<evidence type="ECO:0000313" key="11">
    <source>
        <dbReference type="EMBL" id="ADQ15679.1"/>
    </source>
</evidence>
<feature type="binding site" evidence="9">
    <location>
        <begin position="77"/>
        <end position="79"/>
    </location>
    <ligand>
        <name>L-histidine</name>
        <dbReference type="ChEBI" id="CHEBI:57595"/>
    </ligand>
</feature>
<evidence type="ECO:0000256" key="6">
    <source>
        <dbReference type="ARBA" id="ARBA00022490"/>
    </source>
</evidence>
<keyword evidence="12" id="KW-1185">Reference proteome</keyword>